<keyword evidence="3" id="KW-1185">Reference proteome</keyword>
<evidence type="ECO:0000256" key="1">
    <source>
        <dbReference type="SAM" id="MobiDB-lite"/>
    </source>
</evidence>
<comment type="caution">
    <text evidence="2">The sequence shown here is derived from an EMBL/GenBank/DDBJ whole genome shotgun (WGS) entry which is preliminary data.</text>
</comment>
<reference evidence="2 3" key="1">
    <citation type="journal article" date="2021" name="Nat. Plants">
        <title>The Taxus genome provides insights into paclitaxel biosynthesis.</title>
        <authorList>
            <person name="Xiong X."/>
            <person name="Gou J."/>
            <person name="Liao Q."/>
            <person name="Li Y."/>
            <person name="Zhou Q."/>
            <person name="Bi G."/>
            <person name="Li C."/>
            <person name="Du R."/>
            <person name="Wang X."/>
            <person name="Sun T."/>
            <person name="Guo L."/>
            <person name="Liang H."/>
            <person name="Lu P."/>
            <person name="Wu Y."/>
            <person name="Zhang Z."/>
            <person name="Ro D.K."/>
            <person name="Shang Y."/>
            <person name="Huang S."/>
            <person name="Yan J."/>
        </authorList>
    </citation>
    <scope>NUCLEOTIDE SEQUENCE [LARGE SCALE GENOMIC DNA]</scope>
    <source>
        <strain evidence="2">Ta-2019</strain>
    </source>
</reference>
<accession>A0AA38LDN4</accession>
<sequence>MEARAGRAGYYQYVLAGTGADYQPYAAHRAKDSRSQRSRGGAATADGCGDREA</sequence>
<dbReference type="Proteomes" id="UP000824469">
    <property type="component" value="Unassembled WGS sequence"/>
</dbReference>
<evidence type="ECO:0000313" key="2">
    <source>
        <dbReference type="EMBL" id="KAH9321049.1"/>
    </source>
</evidence>
<proteinExistence type="predicted"/>
<protein>
    <submittedName>
        <fullName evidence="2">Uncharacterized protein</fullName>
    </submittedName>
</protein>
<feature type="region of interest" description="Disordered" evidence="1">
    <location>
        <begin position="27"/>
        <end position="53"/>
    </location>
</feature>
<evidence type="ECO:0000313" key="3">
    <source>
        <dbReference type="Proteomes" id="UP000824469"/>
    </source>
</evidence>
<name>A0AA38LDN4_TAXCH</name>
<dbReference type="EMBL" id="JAHRHJ020000003">
    <property type="protein sequence ID" value="KAH9321049.1"/>
    <property type="molecule type" value="Genomic_DNA"/>
</dbReference>
<dbReference type="AlphaFoldDB" id="A0AA38LDN4"/>
<gene>
    <name evidence="2" type="ORF">KI387_015688</name>
</gene>
<feature type="non-terminal residue" evidence="2">
    <location>
        <position position="53"/>
    </location>
</feature>
<organism evidence="2 3">
    <name type="scientific">Taxus chinensis</name>
    <name type="common">Chinese yew</name>
    <name type="synonym">Taxus wallichiana var. chinensis</name>
    <dbReference type="NCBI Taxonomy" id="29808"/>
    <lineage>
        <taxon>Eukaryota</taxon>
        <taxon>Viridiplantae</taxon>
        <taxon>Streptophyta</taxon>
        <taxon>Embryophyta</taxon>
        <taxon>Tracheophyta</taxon>
        <taxon>Spermatophyta</taxon>
        <taxon>Pinopsida</taxon>
        <taxon>Pinidae</taxon>
        <taxon>Conifers II</taxon>
        <taxon>Cupressales</taxon>
        <taxon>Taxaceae</taxon>
        <taxon>Taxus</taxon>
    </lineage>
</organism>